<protein>
    <recommendedName>
        <fullName evidence="6">Receptor ligand binding region domain-containing protein</fullName>
    </recommendedName>
</protein>
<evidence type="ECO:0000259" key="6">
    <source>
        <dbReference type="Pfam" id="PF01094"/>
    </source>
</evidence>
<evidence type="ECO:0000256" key="2">
    <source>
        <dbReference type="ARBA" id="ARBA00022692"/>
    </source>
</evidence>
<evidence type="ECO:0000256" key="3">
    <source>
        <dbReference type="ARBA" id="ARBA00022989"/>
    </source>
</evidence>
<keyword evidence="4 5" id="KW-0472">Membrane</keyword>
<evidence type="ECO:0000256" key="1">
    <source>
        <dbReference type="ARBA" id="ARBA00004370"/>
    </source>
</evidence>
<feature type="domain" description="Receptor ligand binding region" evidence="6">
    <location>
        <begin position="155"/>
        <end position="417"/>
    </location>
</feature>
<dbReference type="OrthoDB" id="1890790at2759"/>
<dbReference type="SUPFAM" id="SSF53822">
    <property type="entry name" value="Periplasmic binding protein-like I"/>
    <property type="match status" value="1"/>
</dbReference>
<dbReference type="Proteomes" id="UP000192578">
    <property type="component" value="Unassembled WGS sequence"/>
</dbReference>
<dbReference type="EMBL" id="MTYJ01000154">
    <property type="protein sequence ID" value="OQV12057.1"/>
    <property type="molecule type" value="Genomic_DNA"/>
</dbReference>
<dbReference type="GO" id="GO:0016020">
    <property type="term" value="C:membrane"/>
    <property type="evidence" value="ECO:0007669"/>
    <property type="project" value="UniProtKB-SubCell"/>
</dbReference>
<organism evidence="7 8">
    <name type="scientific">Hypsibius exemplaris</name>
    <name type="common">Freshwater tardigrade</name>
    <dbReference type="NCBI Taxonomy" id="2072580"/>
    <lineage>
        <taxon>Eukaryota</taxon>
        <taxon>Metazoa</taxon>
        <taxon>Ecdysozoa</taxon>
        <taxon>Tardigrada</taxon>
        <taxon>Eutardigrada</taxon>
        <taxon>Parachela</taxon>
        <taxon>Hypsibioidea</taxon>
        <taxon>Hypsibiidae</taxon>
        <taxon>Hypsibius</taxon>
    </lineage>
</organism>
<keyword evidence="2 5" id="KW-0812">Transmembrane</keyword>
<comment type="subcellular location">
    <subcellularLocation>
        <location evidence="1">Membrane</location>
    </subcellularLocation>
</comment>
<dbReference type="Gene3D" id="3.40.50.2300">
    <property type="match status" value="1"/>
</dbReference>
<keyword evidence="8" id="KW-1185">Reference proteome</keyword>
<feature type="transmembrane region" description="Helical" evidence="5">
    <location>
        <begin position="471"/>
        <end position="491"/>
    </location>
</feature>
<comment type="caution">
    <text evidence="7">The sequence shown here is derived from an EMBL/GenBank/DDBJ whole genome shotgun (WGS) entry which is preliminary data.</text>
</comment>
<keyword evidence="3 5" id="KW-1133">Transmembrane helix</keyword>
<name>A0A1W0WA29_HYPEX</name>
<gene>
    <name evidence="7" type="ORF">BV898_13619</name>
</gene>
<dbReference type="Pfam" id="PF01094">
    <property type="entry name" value="ANF_receptor"/>
    <property type="match status" value="1"/>
</dbReference>
<reference evidence="8" key="1">
    <citation type="submission" date="2017-01" db="EMBL/GenBank/DDBJ databases">
        <title>Comparative genomics of anhydrobiosis in the tardigrade Hypsibius dujardini.</title>
        <authorList>
            <person name="Yoshida Y."/>
            <person name="Koutsovoulos G."/>
            <person name="Laetsch D."/>
            <person name="Stevens L."/>
            <person name="Kumar S."/>
            <person name="Horikawa D."/>
            <person name="Ishino K."/>
            <person name="Komine S."/>
            <person name="Tomita M."/>
            <person name="Blaxter M."/>
            <person name="Arakawa K."/>
        </authorList>
    </citation>
    <scope>NUCLEOTIDE SEQUENCE [LARGE SCALE GENOMIC DNA]</scope>
    <source>
        <strain evidence="8">Z151</strain>
    </source>
</reference>
<dbReference type="InterPro" id="IPR028082">
    <property type="entry name" value="Peripla_BP_I"/>
</dbReference>
<evidence type="ECO:0000256" key="4">
    <source>
        <dbReference type="ARBA" id="ARBA00023136"/>
    </source>
</evidence>
<proteinExistence type="predicted"/>
<evidence type="ECO:0000256" key="5">
    <source>
        <dbReference type="SAM" id="Phobius"/>
    </source>
</evidence>
<dbReference type="AlphaFoldDB" id="A0A1W0WA29"/>
<dbReference type="InterPro" id="IPR001828">
    <property type="entry name" value="ANF_lig-bd_rcpt"/>
</dbReference>
<evidence type="ECO:0000313" key="7">
    <source>
        <dbReference type="EMBL" id="OQV12057.1"/>
    </source>
</evidence>
<sequence length="541" mass="61827">MENATVTTIYPNATGGVLEFCIVERVPPPTIPTPSKAPATRDAHRILQIEVLTLAMAFPVRLGTLTFTGPAFDQARVDISRAYPYLNITQTYVHSCDQPYVTWNDQYENAQAYHYFVEQRKREQQWKPDVTVFAQTVDKGAKLATGLDDLYLSSVIMLDNLRDKQKWPTWISTARNSLTDFLRTFESMMRHFHWLNVVLFAETNFDPFPERFFIVLRQFILAAIPTAQATLFTFNSTDPSTNYGALMAPVKHLSRVIFYTGNVQDLQSLLTAAADLNMTNGDYVYFTFSALGQSTIMGVNTWTHTNKTPDDVLIKAYRCLLVVEPLILDENPELLREIRNLTEDSYGYKFRPNQKMDPHIFATYMTLMGMAEVLEETRRNNWSTSGKQLAKLFMNRTFHTKAGDFTIDEGGERTSAMAITHHLNVILIQDGHTTPLRQVAVMDWPGVWPVPSRPVCGFRGEDCGPSHVPQYVMGFGGSFIVIFITFMITYVRLTAMHYAHRNWWRLEFGLLRLPGQNRRTLSRALSFRETTIVVFVPPVCF</sequence>
<accession>A0A1W0WA29</accession>
<evidence type="ECO:0000313" key="8">
    <source>
        <dbReference type="Proteomes" id="UP000192578"/>
    </source>
</evidence>